<dbReference type="AlphaFoldDB" id="A0A5N6XUZ7"/>
<sequence length="299" mass="34143">MSLTNGGGLALGESLFSQDGQTELKMGNDGKLEVYVDGELKWQSDNDENDNVRGVYLQDDGNFLMSKRSRHLHDPEPSPVCSLMEDMRFSSMLITIILNFLSALCQQTLGRSPPIDINRFSIYHQRTVMDDSQNASCPMDPSLSTTERTVFTTRGCVVYGYPSTGGVLRKEADLLDMLFLSLSRSDVSQRSSDMDEEDRFCNLMRRIGATWWSSKEDWIEVQMEMREMTKEEEKILVFGWPTDGVGVWVLRFESIEQLPEDFGRISLAMNMEEKIQIMREYGATFVEDITQVEELHGTF</sequence>
<gene>
    <name evidence="1" type="ORF">BDV24DRAFT_167769</name>
</gene>
<dbReference type="SUPFAM" id="SSF51110">
    <property type="entry name" value="alpha-D-mannose-specific plant lectins"/>
    <property type="match status" value="1"/>
</dbReference>
<dbReference type="InterPro" id="IPR036426">
    <property type="entry name" value="Bulb-type_lectin_dom_sf"/>
</dbReference>
<dbReference type="EMBL" id="ML737187">
    <property type="protein sequence ID" value="KAE8336975.1"/>
    <property type="molecule type" value="Genomic_DNA"/>
</dbReference>
<evidence type="ECO:0000313" key="1">
    <source>
        <dbReference type="EMBL" id="KAE8336975.1"/>
    </source>
</evidence>
<reference evidence="1" key="1">
    <citation type="submission" date="2019-04" db="EMBL/GenBank/DDBJ databases">
        <title>Friends and foes A comparative genomics study of 23 Aspergillus species from section Flavi.</title>
        <authorList>
            <consortium name="DOE Joint Genome Institute"/>
            <person name="Kjaerbolling I."/>
            <person name="Vesth T."/>
            <person name="Frisvad J.C."/>
            <person name="Nybo J.L."/>
            <person name="Theobald S."/>
            <person name="Kildgaard S."/>
            <person name="Isbrandt T."/>
            <person name="Kuo A."/>
            <person name="Sato A."/>
            <person name="Lyhne E.K."/>
            <person name="Kogle M.E."/>
            <person name="Wiebenga A."/>
            <person name="Kun R.S."/>
            <person name="Lubbers R.J."/>
            <person name="Makela M.R."/>
            <person name="Barry K."/>
            <person name="Chovatia M."/>
            <person name="Clum A."/>
            <person name="Daum C."/>
            <person name="Haridas S."/>
            <person name="He G."/>
            <person name="LaButti K."/>
            <person name="Lipzen A."/>
            <person name="Mondo S."/>
            <person name="Riley R."/>
            <person name="Salamov A."/>
            <person name="Simmons B.A."/>
            <person name="Magnuson J.K."/>
            <person name="Henrissat B."/>
            <person name="Mortensen U.H."/>
            <person name="Larsen T.O."/>
            <person name="Devries R.P."/>
            <person name="Grigoriev I.V."/>
            <person name="Machida M."/>
            <person name="Baker S.E."/>
            <person name="Andersen M.R."/>
        </authorList>
    </citation>
    <scope>NUCLEOTIDE SEQUENCE</scope>
    <source>
        <strain evidence="1">CBS 117612</strain>
    </source>
</reference>
<accession>A0A5N6XUZ7</accession>
<proteinExistence type="predicted"/>
<organism evidence="1">
    <name type="scientific">Aspergillus arachidicola</name>
    <dbReference type="NCBI Taxonomy" id="656916"/>
    <lineage>
        <taxon>Eukaryota</taxon>
        <taxon>Fungi</taxon>
        <taxon>Dikarya</taxon>
        <taxon>Ascomycota</taxon>
        <taxon>Pezizomycotina</taxon>
        <taxon>Eurotiomycetes</taxon>
        <taxon>Eurotiomycetidae</taxon>
        <taxon>Eurotiales</taxon>
        <taxon>Aspergillaceae</taxon>
        <taxon>Aspergillus</taxon>
        <taxon>Aspergillus subgen. Circumdati</taxon>
    </lineage>
</organism>
<dbReference type="Proteomes" id="UP000325558">
    <property type="component" value="Unassembled WGS sequence"/>
</dbReference>
<dbReference type="OrthoDB" id="4487429at2759"/>
<dbReference type="Gene3D" id="2.90.10.10">
    <property type="entry name" value="Bulb-type lectin domain"/>
    <property type="match status" value="1"/>
</dbReference>
<protein>
    <submittedName>
        <fullName evidence="1">Uncharacterized protein</fullName>
    </submittedName>
</protein>
<name>A0A5N6XUZ7_9EURO</name>